<feature type="region of interest" description="Disordered" evidence="1">
    <location>
        <begin position="1"/>
        <end position="29"/>
    </location>
</feature>
<dbReference type="AlphaFoldDB" id="A0A0C3BHG0"/>
<sequence>MAKDLNPQFSQRSIENKHLPPPGQSDCNKFAKPTSPLMPPAIPMWRSALSHVNSDPGKVVYPITPGDTGYAFSDPGLFIAITTEEKQTMYFTNWLKYREALIYRLAFPFSVTTVPNKLCQKKNDVIYTLLKTCFVTDDDLTFNPAQMLDIFWQGQLVLSTSVPSPS</sequence>
<accession>A0A0C3BHG0</accession>
<dbReference type="OrthoDB" id="2634326at2759"/>
<keyword evidence="3" id="KW-1185">Reference proteome</keyword>
<dbReference type="Proteomes" id="UP000053424">
    <property type="component" value="Unassembled WGS sequence"/>
</dbReference>
<dbReference type="HOGENOM" id="CLU_1602938_0_0_1"/>
<evidence type="ECO:0000313" key="3">
    <source>
        <dbReference type="Proteomes" id="UP000053424"/>
    </source>
</evidence>
<proteinExistence type="predicted"/>
<name>A0A0C3BHG0_HEBCY</name>
<reference evidence="2 3" key="1">
    <citation type="submission" date="2014-04" db="EMBL/GenBank/DDBJ databases">
        <authorList>
            <consortium name="DOE Joint Genome Institute"/>
            <person name="Kuo A."/>
            <person name="Gay G."/>
            <person name="Dore J."/>
            <person name="Kohler A."/>
            <person name="Nagy L.G."/>
            <person name="Floudas D."/>
            <person name="Copeland A."/>
            <person name="Barry K.W."/>
            <person name="Cichocki N."/>
            <person name="Veneault-Fourrey C."/>
            <person name="LaButti K."/>
            <person name="Lindquist E.A."/>
            <person name="Lipzen A."/>
            <person name="Lundell T."/>
            <person name="Morin E."/>
            <person name="Murat C."/>
            <person name="Sun H."/>
            <person name="Tunlid A."/>
            <person name="Henrissat B."/>
            <person name="Grigoriev I.V."/>
            <person name="Hibbett D.S."/>
            <person name="Martin F."/>
            <person name="Nordberg H.P."/>
            <person name="Cantor M.N."/>
            <person name="Hua S.X."/>
        </authorList>
    </citation>
    <scope>NUCLEOTIDE SEQUENCE [LARGE SCALE GENOMIC DNA]</scope>
    <source>
        <strain evidence="3">h7</strain>
    </source>
</reference>
<dbReference type="EMBL" id="KN831808">
    <property type="protein sequence ID" value="KIM36130.1"/>
    <property type="molecule type" value="Genomic_DNA"/>
</dbReference>
<evidence type="ECO:0000313" key="2">
    <source>
        <dbReference type="EMBL" id="KIM36130.1"/>
    </source>
</evidence>
<reference evidence="3" key="2">
    <citation type="submission" date="2015-01" db="EMBL/GenBank/DDBJ databases">
        <title>Evolutionary Origins and Diversification of the Mycorrhizal Mutualists.</title>
        <authorList>
            <consortium name="DOE Joint Genome Institute"/>
            <consortium name="Mycorrhizal Genomics Consortium"/>
            <person name="Kohler A."/>
            <person name="Kuo A."/>
            <person name="Nagy L.G."/>
            <person name="Floudas D."/>
            <person name="Copeland A."/>
            <person name="Barry K.W."/>
            <person name="Cichocki N."/>
            <person name="Veneault-Fourrey C."/>
            <person name="LaButti K."/>
            <person name="Lindquist E.A."/>
            <person name="Lipzen A."/>
            <person name="Lundell T."/>
            <person name="Morin E."/>
            <person name="Murat C."/>
            <person name="Riley R."/>
            <person name="Ohm R."/>
            <person name="Sun H."/>
            <person name="Tunlid A."/>
            <person name="Henrissat B."/>
            <person name="Grigoriev I.V."/>
            <person name="Hibbett D.S."/>
            <person name="Martin F."/>
        </authorList>
    </citation>
    <scope>NUCLEOTIDE SEQUENCE [LARGE SCALE GENOMIC DNA]</scope>
    <source>
        <strain evidence="3">h7</strain>
    </source>
</reference>
<evidence type="ECO:0000256" key="1">
    <source>
        <dbReference type="SAM" id="MobiDB-lite"/>
    </source>
</evidence>
<protein>
    <submittedName>
        <fullName evidence="2">Uncharacterized protein</fullName>
    </submittedName>
</protein>
<gene>
    <name evidence="2" type="ORF">M413DRAFT_31885</name>
</gene>
<organism evidence="2 3">
    <name type="scientific">Hebeloma cylindrosporum</name>
    <dbReference type="NCBI Taxonomy" id="76867"/>
    <lineage>
        <taxon>Eukaryota</taxon>
        <taxon>Fungi</taxon>
        <taxon>Dikarya</taxon>
        <taxon>Basidiomycota</taxon>
        <taxon>Agaricomycotina</taxon>
        <taxon>Agaricomycetes</taxon>
        <taxon>Agaricomycetidae</taxon>
        <taxon>Agaricales</taxon>
        <taxon>Agaricineae</taxon>
        <taxon>Hymenogastraceae</taxon>
        <taxon>Hebeloma</taxon>
    </lineage>
</organism>
<dbReference type="STRING" id="686832.A0A0C3BHG0"/>